<dbReference type="Gene3D" id="3.60.40.10">
    <property type="entry name" value="PPM-type phosphatase domain"/>
    <property type="match status" value="1"/>
</dbReference>
<evidence type="ECO:0000313" key="2">
    <source>
        <dbReference type="EMBL" id="MCW3483352.1"/>
    </source>
</evidence>
<dbReference type="SUPFAM" id="SSF81606">
    <property type="entry name" value="PP2C-like"/>
    <property type="match status" value="1"/>
</dbReference>
<dbReference type="RefSeq" id="WP_264728597.1">
    <property type="nucleotide sequence ID" value="NZ_JAPDNR010000001.1"/>
</dbReference>
<keyword evidence="3" id="KW-1185">Reference proteome</keyword>
<proteinExistence type="predicted"/>
<dbReference type="EMBL" id="JAPDNS010000001">
    <property type="protein sequence ID" value="MCW3483352.1"/>
    <property type="molecule type" value="Genomic_DNA"/>
</dbReference>
<protein>
    <submittedName>
        <fullName evidence="2">Protein phosphatase 2C domain-containing protein</fullName>
    </submittedName>
</protein>
<sequence length="285" mass="32549">MYQPNWIFAFASTIGSGHILEKKPCQDACKVECYDNFCITVVCDGAGSCPNSHIGSKQVAELCVYHFEKVITSKNWNYQKELPNQDIWHKVAKQTLFVIREDLDKFSMSNDLDFRSLACTVILTIALPKGLLVTHIGDGRAGYCNNNLEWYPTITPFHGELANETVFITSDIWNDDIVDNYIESKVVIDEVKAFCLLSDGCEKASFECNLFDKEKENYFDPNRPFPLFFNPNLRILPELYKQGKSQEEINNLWMNFLMSGNEKLKVETDDKTLILGVSFSEITNS</sequence>
<dbReference type="Proteomes" id="UP001207742">
    <property type="component" value="Unassembled WGS sequence"/>
</dbReference>
<name>A0ABT3IHC2_9BACT</name>
<comment type="caution">
    <text evidence="2">The sequence shown here is derived from an EMBL/GenBank/DDBJ whole genome shotgun (WGS) entry which is preliminary data.</text>
</comment>
<dbReference type="Pfam" id="PF13672">
    <property type="entry name" value="PP2C_2"/>
    <property type="match status" value="1"/>
</dbReference>
<gene>
    <name evidence="2" type="ORF">OL497_05570</name>
</gene>
<reference evidence="2 3" key="1">
    <citation type="submission" date="2022-10" db="EMBL/GenBank/DDBJ databases">
        <title>Chitinophaga nivalis PC15 sp. nov., isolated from Pyeongchang county, South Korea.</title>
        <authorList>
            <person name="Trinh H.N."/>
        </authorList>
    </citation>
    <scope>NUCLEOTIDE SEQUENCE [LARGE SCALE GENOMIC DNA]</scope>
    <source>
        <strain evidence="2 3">PC14</strain>
    </source>
</reference>
<evidence type="ECO:0000313" key="3">
    <source>
        <dbReference type="Proteomes" id="UP001207742"/>
    </source>
</evidence>
<dbReference type="InterPro" id="IPR036457">
    <property type="entry name" value="PPM-type-like_dom_sf"/>
</dbReference>
<feature type="domain" description="PPM-type phosphatase" evidence="1">
    <location>
        <begin position="14"/>
        <end position="225"/>
    </location>
</feature>
<organism evidence="2 3">
    <name type="scientific">Chitinophaga nivalis</name>
    <dbReference type="NCBI Taxonomy" id="2991709"/>
    <lineage>
        <taxon>Bacteria</taxon>
        <taxon>Pseudomonadati</taxon>
        <taxon>Bacteroidota</taxon>
        <taxon>Chitinophagia</taxon>
        <taxon>Chitinophagales</taxon>
        <taxon>Chitinophagaceae</taxon>
        <taxon>Chitinophaga</taxon>
    </lineage>
</organism>
<accession>A0ABT3IHC2</accession>
<evidence type="ECO:0000259" key="1">
    <source>
        <dbReference type="Pfam" id="PF13672"/>
    </source>
</evidence>
<dbReference type="InterPro" id="IPR001932">
    <property type="entry name" value="PPM-type_phosphatase-like_dom"/>
</dbReference>